<feature type="compositionally biased region" description="Basic residues" evidence="1">
    <location>
        <begin position="560"/>
        <end position="569"/>
    </location>
</feature>
<dbReference type="Proteomes" id="UP000694255">
    <property type="component" value="Unassembled WGS sequence"/>
</dbReference>
<keyword evidence="3" id="KW-1185">Reference proteome</keyword>
<feature type="compositionally biased region" description="Polar residues" evidence="1">
    <location>
        <begin position="1"/>
        <end position="18"/>
    </location>
</feature>
<name>A0A8J5QGD0_9ASCO</name>
<evidence type="ECO:0000256" key="1">
    <source>
        <dbReference type="SAM" id="MobiDB-lite"/>
    </source>
</evidence>
<dbReference type="RefSeq" id="XP_049261877.1">
    <property type="nucleotide sequence ID" value="XM_049408795.1"/>
</dbReference>
<dbReference type="EMBL" id="JAGSYN010000215">
    <property type="protein sequence ID" value="KAG7661644.1"/>
    <property type="molecule type" value="Genomic_DNA"/>
</dbReference>
<sequence>MNPTRASNDPNPNSQVRRPTTAAKYKKFQPNFTDSNPPLPPIEAFQLDTVLKNVLQSESQQVVDNLLNVTTNYQNDLRLGIKHNLSVEQRIQFKNIEVAKLANSLSKTIKHRRKRLKKAVYNSRNDTVDSNMIDSEVNRLLKCTITAGSKINNLIDRLSTIDKKLHADGDRLSTRNNTKMSIYPNVYKLLQLKQSEPSGVSVSTSNEDQLDGINEDYFDNVEVNFPINGIDNSPNPERLPTPPINGRAPIPINLDKTNMTEHLPHTPDSFSENVTENETESFSGIDRESEISPKQQTEDDVATREEQSGPATATTREEEEEEMDPESFETFMSDSISQYRKLQSQKHRIQQSFDAIYDDKESNIPIKERSNPLNLLYSQLLSNPKYRDSAPFRDSSWPFSNILTMKSQATIKSTLQTSHFKKLRINGAPITSESFRNASKSKCACKTDSEHEEHEHSAARKIIAESLLENLRLSSDDDSVWNSSGLNTEDDEHDDEHDEDSVDLDQILGSDSSESDSSNDDELGHTNKNILNTNQYYSNLKSNLQQKKKKILLKKRKLNGNHHKSARISHPKDFSPTPKHKPSHHILKPKRSILKSKQSFKFSKENSPYRKAGMVTDKFDEKVSNERCALSAVNNAFSSKINNEVSDFNVQGTILPIDDPEVEDYSADLSEGENPIDDQSDRHSVHSTRSISILKTYIS</sequence>
<feature type="compositionally biased region" description="Acidic residues" evidence="1">
    <location>
        <begin position="488"/>
        <end position="503"/>
    </location>
</feature>
<dbReference type="OrthoDB" id="4094935at2759"/>
<protein>
    <submittedName>
        <fullName evidence="2">Uncharacterized protein</fullName>
    </submittedName>
</protein>
<feature type="compositionally biased region" description="Acidic residues" evidence="1">
    <location>
        <begin position="317"/>
        <end position="327"/>
    </location>
</feature>
<feature type="region of interest" description="Disordered" evidence="1">
    <location>
        <begin position="560"/>
        <end position="587"/>
    </location>
</feature>
<feature type="region of interest" description="Disordered" evidence="1">
    <location>
        <begin position="665"/>
        <end position="687"/>
    </location>
</feature>
<feature type="region of interest" description="Disordered" evidence="1">
    <location>
        <begin position="478"/>
        <end position="527"/>
    </location>
</feature>
<feature type="compositionally biased region" description="Polar residues" evidence="1">
    <location>
        <begin position="268"/>
        <end position="282"/>
    </location>
</feature>
<dbReference type="GeneID" id="73471597"/>
<reference evidence="2 3" key="1">
    <citation type="journal article" date="2021" name="DNA Res.">
        <title>Genome analysis of Candida subhashii reveals its hybrid nature and dual mitochondrial genome conformations.</title>
        <authorList>
            <person name="Mixao V."/>
            <person name="Hegedusova E."/>
            <person name="Saus E."/>
            <person name="Pryszcz L.P."/>
            <person name="Cillingova A."/>
            <person name="Nosek J."/>
            <person name="Gabaldon T."/>
        </authorList>
    </citation>
    <scope>NUCLEOTIDE SEQUENCE [LARGE SCALE GENOMIC DNA]</scope>
    <source>
        <strain evidence="2 3">CBS 10753</strain>
    </source>
</reference>
<proteinExistence type="predicted"/>
<dbReference type="AlphaFoldDB" id="A0A8J5QGD0"/>
<feature type="compositionally biased region" description="Acidic residues" evidence="1">
    <location>
        <begin position="665"/>
        <end position="678"/>
    </location>
</feature>
<organism evidence="2 3">
    <name type="scientific">[Candida] subhashii</name>
    <dbReference type="NCBI Taxonomy" id="561895"/>
    <lineage>
        <taxon>Eukaryota</taxon>
        <taxon>Fungi</taxon>
        <taxon>Dikarya</taxon>
        <taxon>Ascomycota</taxon>
        <taxon>Saccharomycotina</taxon>
        <taxon>Pichiomycetes</taxon>
        <taxon>Debaryomycetaceae</taxon>
        <taxon>Spathaspora</taxon>
    </lineage>
</organism>
<feature type="region of interest" description="Disordered" evidence="1">
    <location>
        <begin position="228"/>
        <end position="329"/>
    </location>
</feature>
<evidence type="ECO:0000313" key="2">
    <source>
        <dbReference type="EMBL" id="KAG7661644.1"/>
    </source>
</evidence>
<feature type="compositionally biased region" description="Basic residues" evidence="1">
    <location>
        <begin position="578"/>
        <end position="587"/>
    </location>
</feature>
<gene>
    <name evidence="2" type="ORF">J8A68_004797</name>
</gene>
<evidence type="ECO:0000313" key="3">
    <source>
        <dbReference type="Proteomes" id="UP000694255"/>
    </source>
</evidence>
<comment type="caution">
    <text evidence="2">The sequence shown here is derived from an EMBL/GenBank/DDBJ whole genome shotgun (WGS) entry which is preliminary data.</text>
</comment>
<feature type="region of interest" description="Disordered" evidence="1">
    <location>
        <begin position="1"/>
        <end position="20"/>
    </location>
</feature>
<accession>A0A8J5QGD0</accession>